<evidence type="ECO:0000313" key="3">
    <source>
        <dbReference type="EMBL" id="MEJ5978349.1"/>
    </source>
</evidence>
<name>A0ABU8S046_9SPHN</name>
<dbReference type="RefSeq" id="WP_339588276.1">
    <property type="nucleotide sequence ID" value="NZ_JBBHJZ010000003.1"/>
</dbReference>
<protein>
    <submittedName>
        <fullName evidence="3">SDR family oxidoreductase</fullName>
    </submittedName>
</protein>
<keyword evidence="2" id="KW-0560">Oxidoreductase</keyword>
<dbReference type="Gene3D" id="3.40.50.720">
    <property type="entry name" value="NAD(P)-binding Rossmann-like Domain"/>
    <property type="match status" value="1"/>
</dbReference>
<gene>
    <name evidence="3" type="ORF">WG901_16975</name>
</gene>
<dbReference type="Proteomes" id="UP001361239">
    <property type="component" value="Unassembled WGS sequence"/>
</dbReference>
<dbReference type="SUPFAM" id="SSF51735">
    <property type="entry name" value="NAD(P)-binding Rossmann-fold domains"/>
    <property type="match status" value="1"/>
</dbReference>
<accession>A0ABU8S046</accession>
<dbReference type="PANTHER" id="PTHR43639:SF1">
    <property type="entry name" value="SHORT-CHAIN DEHYDROGENASE_REDUCTASE FAMILY PROTEIN"/>
    <property type="match status" value="1"/>
</dbReference>
<organism evidence="3 4">
    <name type="scientific">Novosphingobium anseongense</name>
    <dbReference type="NCBI Taxonomy" id="3133436"/>
    <lineage>
        <taxon>Bacteria</taxon>
        <taxon>Pseudomonadati</taxon>
        <taxon>Pseudomonadota</taxon>
        <taxon>Alphaproteobacteria</taxon>
        <taxon>Sphingomonadales</taxon>
        <taxon>Sphingomonadaceae</taxon>
        <taxon>Novosphingobium</taxon>
    </lineage>
</organism>
<evidence type="ECO:0000313" key="4">
    <source>
        <dbReference type="Proteomes" id="UP001361239"/>
    </source>
</evidence>
<comment type="caution">
    <text evidence="3">The sequence shown here is derived from an EMBL/GenBank/DDBJ whole genome shotgun (WGS) entry which is preliminary data.</text>
</comment>
<dbReference type="PRINTS" id="PR00081">
    <property type="entry name" value="GDHRDH"/>
</dbReference>
<proteinExistence type="inferred from homology"/>
<sequence>MLSPRPPAVLVTGGARRIGAIIARSFAQAGWHVVIHHKDSHDEAEALAATLPSAEIVQCDLADISASAAMIAALAARLDDWRVLVNCAAVFHEDTAQCLDPDVFLEAVTVNAGAPARMAQVFLAQARAQSGRRVIDLTDMKIANPNPDFFSYTMAKHAFAATVQMMAMAQADPADRVYGLAPGAMLPSFDQAPEEHLTSGRMNLLERLTDPQELAQAALFLAEGWLASGETLFVDSGQHLLAQPRDVLFLARE</sequence>
<dbReference type="Pfam" id="PF13561">
    <property type="entry name" value="adh_short_C2"/>
    <property type="match status" value="1"/>
</dbReference>
<evidence type="ECO:0000256" key="2">
    <source>
        <dbReference type="ARBA" id="ARBA00023002"/>
    </source>
</evidence>
<dbReference type="InterPro" id="IPR002347">
    <property type="entry name" value="SDR_fam"/>
</dbReference>
<dbReference type="EMBL" id="JBBHJZ010000003">
    <property type="protein sequence ID" value="MEJ5978349.1"/>
    <property type="molecule type" value="Genomic_DNA"/>
</dbReference>
<reference evidence="3 4" key="1">
    <citation type="submission" date="2024-03" db="EMBL/GenBank/DDBJ databases">
        <authorList>
            <person name="Jo J.-H."/>
        </authorList>
    </citation>
    <scope>NUCLEOTIDE SEQUENCE [LARGE SCALE GENOMIC DNA]</scope>
    <source>
        <strain evidence="3 4">PS1R-30</strain>
    </source>
</reference>
<dbReference type="PANTHER" id="PTHR43639">
    <property type="entry name" value="OXIDOREDUCTASE, SHORT-CHAIN DEHYDROGENASE/REDUCTASE FAMILY (AFU_ORTHOLOGUE AFUA_5G02870)"/>
    <property type="match status" value="1"/>
</dbReference>
<keyword evidence="4" id="KW-1185">Reference proteome</keyword>
<comment type="similarity">
    <text evidence="1">Belongs to the short-chain dehydrogenases/reductases (SDR) family.</text>
</comment>
<dbReference type="InterPro" id="IPR036291">
    <property type="entry name" value="NAD(P)-bd_dom_sf"/>
</dbReference>
<evidence type="ECO:0000256" key="1">
    <source>
        <dbReference type="ARBA" id="ARBA00006484"/>
    </source>
</evidence>